<dbReference type="InterPro" id="IPR042122">
    <property type="entry name" value="Ser_AcTrfase_N_sf"/>
</dbReference>
<dbReference type="NCBIfam" id="NF041874">
    <property type="entry name" value="EPS_EpsC"/>
    <property type="match status" value="1"/>
</dbReference>
<protein>
    <recommendedName>
        <fullName evidence="4">Serine acetyltransferase</fullName>
        <ecNumber evidence="3">2.3.1.30</ecNumber>
    </recommendedName>
</protein>
<evidence type="ECO:0000313" key="10">
    <source>
        <dbReference type="EMBL" id="RAI01545.1"/>
    </source>
</evidence>
<evidence type="ECO:0000256" key="5">
    <source>
        <dbReference type="ARBA" id="ARBA00022605"/>
    </source>
</evidence>
<dbReference type="EC" id="2.3.1.30" evidence="3"/>
<gene>
    <name evidence="10" type="primary">cysE</name>
    <name evidence="10" type="ORF">DLJ53_08950</name>
</gene>
<dbReference type="GO" id="GO:0005737">
    <property type="term" value="C:cytoplasm"/>
    <property type="evidence" value="ECO:0007669"/>
    <property type="project" value="InterPro"/>
</dbReference>
<dbReference type="FunFam" id="2.160.10.10:FF:000002">
    <property type="entry name" value="Serine acetyltransferase"/>
    <property type="match status" value="1"/>
</dbReference>
<evidence type="ECO:0000256" key="7">
    <source>
        <dbReference type="ARBA" id="ARBA00023315"/>
    </source>
</evidence>
<sequence length="281" mass="29879">MSVRRNLRQEMAMSEAAPAKLVEHDPVWRRIRNEAQSIVDREPAIAGFVSAVVLDQASLEDSIAERVSTRIADPNLGATHIRHAFRDALDDDPTLAEVFRVDLVAVLDRDAACERLIEPLLYFKGFHALAAHRIAHSMWTRGRRDFALMMQSAVSAALQVDIHPQVPIGRGIFIDHATGVVIGQTATLGDDVSLLQGVTLGGTGKTGGDRHPKIGSGVLVGAGAKVLGNFEIGHCSRIAAGSVVLSAVPPNTTVAGVPARVVGTGTCPDPSRSMDQILAEV</sequence>
<keyword evidence="5" id="KW-0028">Amino-acid biosynthesis</keyword>
<accession>A0A8B2NNS1</accession>
<dbReference type="InterPro" id="IPR011004">
    <property type="entry name" value="Trimer_LpxA-like_sf"/>
</dbReference>
<dbReference type="GO" id="GO:0009001">
    <property type="term" value="F:serine O-acetyltransferase activity"/>
    <property type="evidence" value="ECO:0007669"/>
    <property type="project" value="UniProtKB-EC"/>
</dbReference>
<comment type="similarity">
    <text evidence="2">Belongs to the transferase hexapeptide repeat family.</text>
</comment>
<comment type="pathway">
    <text evidence="1">Amino-acid biosynthesis; L-cysteine biosynthesis; L-cysteine from L-serine: step 1/2.</text>
</comment>
<dbReference type="SUPFAM" id="SSF51161">
    <property type="entry name" value="Trimeric LpxA-like enzymes"/>
    <property type="match status" value="1"/>
</dbReference>
<evidence type="ECO:0000256" key="2">
    <source>
        <dbReference type="ARBA" id="ARBA00007274"/>
    </source>
</evidence>
<keyword evidence="6 10" id="KW-0808">Transferase</keyword>
<dbReference type="InterPro" id="IPR005881">
    <property type="entry name" value="Ser_O-AcTrfase"/>
</dbReference>
<dbReference type="InterPro" id="IPR001451">
    <property type="entry name" value="Hexapep"/>
</dbReference>
<dbReference type="AlphaFoldDB" id="A0A8B2NNS1"/>
<dbReference type="UniPathway" id="UPA00136">
    <property type="reaction ID" value="UER00199"/>
</dbReference>
<evidence type="ECO:0000256" key="3">
    <source>
        <dbReference type="ARBA" id="ARBA00013266"/>
    </source>
</evidence>
<evidence type="ECO:0000256" key="1">
    <source>
        <dbReference type="ARBA" id="ARBA00004876"/>
    </source>
</evidence>
<dbReference type="InterPro" id="IPR010493">
    <property type="entry name" value="Ser_AcTrfase_N"/>
</dbReference>
<dbReference type="CDD" id="cd03354">
    <property type="entry name" value="LbH_SAT"/>
    <property type="match status" value="1"/>
</dbReference>
<dbReference type="Gene3D" id="2.160.10.10">
    <property type="entry name" value="Hexapeptide repeat proteins"/>
    <property type="match status" value="1"/>
</dbReference>
<dbReference type="Pfam" id="PF00132">
    <property type="entry name" value="Hexapep"/>
    <property type="match status" value="1"/>
</dbReference>
<dbReference type="InterPro" id="IPR053376">
    <property type="entry name" value="Serine_acetyltransferase"/>
</dbReference>
<comment type="caution">
    <text evidence="10">The sequence shown here is derived from an EMBL/GenBank/DDBJ whole genome shotgun (WGS) entry which is preliminary data.</text>
</comment>
<evidence type="ECO:0000256" key="8">
    <source>
        <dbReference type="ARBA" id="ARBA00049486"/>
    </source>
</evidence>
<feature type="domain" description="Serine acetyltransferase N-terminal" evidence="9">
    <location>
        <begin position="27"/>
        <end position="131"/>
    </location>
</feature>
<dbReference type="OrthoDB" id="9801456at2"/>
<keyword evidence="7" id="KW-0012">Acyltransferase</keyword>
<dbReference type="PANTHER" id="PTHR42811">
    <property type="entry name" value="SERINE ACETYLTRANSFERASE"/>
    <property type="match status" value="1"/>
</dbReference>
<dbReference type="SMART" id="SM00971">
    <property type="entry name" value="SATase_N"/>
    <property type="match status" value="1"/>
</dbReference>
<evidence type="ECO:0000256" key="6">
    <source>
        <dbReference type="ARBA" id="ARBA00022679"/>
    </source>
</evidence>
<keyword evidence="11" id="KW-1185">Reference proteome</keyword>
<evidence type="ECO:0000256" key="4">
    <source>
        <dbReference type="ARBA" id="ARBA00018522"/>
    </source>
</evidence>
<name>A0A8B2NNS1_9HYPH</name>
<dbReference type="NCBIfam" id="TIGR01172">
    <property type="entry name" value="cysE"/>
    <property type="match status" value="1"/>
</dbReference>
<dbReference type="Proteomes" id="UP000249590">
    <property type="component" value="Unassembled WGS sequence"/>
</dbReference>
<proteinExistence type="inferred from homology"/>
<evidence type="ECO:0000259" key="9">
    <source>
        <dbReference type="SMART" id="SM00971"/>
    </source>
</evidence>
<dbReference type="EMBL" id="QHHQ01000002">
    <property type="protein sequence ID" value="RAI01545.1"/>
    <property type="molecule type" value="Genomic_DNA"/>
</dbReference>
<reference evidence="10 11" key="1">
    <citation type="submission" date="2018-05" db="EMBL/GenBank/DDBJ databases">
        <title>Acuticoccus sediminis sp. nov., isolated from deep-sea sediment of Indian Ocean.</title>
        <authorList>
            <person name="Liu X."/>
            <person name="Lai Q."/>
            <person name="Du Y."/>
            <person name="Sun F."/>
            <person name="Zhang X."/>
            <person name="Wang S."/>
            <person name="Shao Z."/>
        </authorList>
    </citation>
    <scope>NUCLEOTIDE SEQUENCE [LARGE SCALE GENOMIC DNA]</scope>
    <source>
        <strain evidence="10 11">PTG4-2</strain>
    </source>
</reference>
<dbReference type="GO" id="GO:0006535">
    <property type="term" value="P:cysteine biosynthetic process from serine"/>
    <property type="evidence" value="ECO:0007669"/>
    <property type="project" value="InterPro"/>
</dbReference>
<organism evidence="10 11">
    <name type="scientific">Acuticoccus sediminis</name>
    <dbReference type="NCBI Taxonomy" id="2184697"/>
    <lineage>
        <taxon>Bacteria</taxon>
        <taxon>Pseudomonadati</taxon>
        <taxon>Pseudomonadota</taxon>
        <taxon>Alphaproteobacteria</taxon>
        <taxon>Hyphomicrobiales</taxon>
        <taxon>Amorphaceae</taxon>
        <taxon>Acuticoccus</taxon>
    </lineage>
</organism>
<dbReference type="InterPro" id="IPR045304">
    <property type="entry name" value="LbH_SAT"/>
</dbReference>
<dbReference type="Gene3D" id="1.10.3130.10">
    <property type="entry name" value="serine acetyltransferase, domain 1"/>
    <property type="match status" value="1"/>
</dbReference>
<evidence type="ECO:0000313" key="11">
    <source>
        <dbReference type="Proteomes" id="UP000249590"/>
    </source>
</evidence>
<comment type="catalytic activity">
    <reaction evidence="8">
        <text>L-serine + acetyl-CoA = O-acetyl-L-serine + CoA</text>
        <dbReference type="Rhea" id="RHEA:24560"/>
        <dbReference type="ChEBI" id="CHEBI:33384"/>
        <dbReference type="ChEBI" id="CHEBI:57287"/>
        <dbReference type="ChEBI" id="CHEBI:57288"/>
        <dbReference type="ChEBI" id="CHEBI:58340"/>
        <dbReference type="EC" id="2.3.1.30"/>
    </reaction>
</comment>
<dbReference type="Pfam" id="PF06426">
    <property type="entry name" value="SATase_N"/>
    <property type="match status" value="1"/>
</dbReference>